<reference evidence="2" key="2">
    <citation type="submission" date="2020-09" db="EMBL/GenBank/DDBJ databases">
        <authorList>
            <person name="Sun Q."/>
            <person name="Ohkuma M."/>
        </authorList>
    </citation>
    <scope>NUCLEOTIDE SEQUENCE</scope>
    <source>
        <strain evidence="2">JCM 4234</strain>
    </source>
</reference>
<reference evidence="2" key="1">
    <citation type="journal article" date="2014" name="Int. J. Syst. Evol. Microbiol.">
        <title>Complete genome sequence of Corynebacterium casei LMG S-19264T (=DSM 44701T), isolated from a smear-ripened cheese.</title>
        <authorList>
            <consortium name="US DOE Joint Genome Institute (JGI-PGF)"/>
            <person name="Walter F."/>
            <person name="Albersmeier A."/>
            <person name="Kalinowski J."/>
            <person name="Ruckert C."/>
        </authorList>
    </citation>
    <scope>NUCLEOTIDE SEQUENCE</scope>
    <source>
        <strain evidence="2">JCM 4234</strain>
    </source>
</reference>
<evidence type="ECO:0000313" key="3">
    <source>
        <dbReference type="Proteomes" id="UP000653493"/>
    </source>
</evidence>
<dbReference type="EMBL" id="BMSL01000006">
    <property type="protein sequence ID" value="GGS38106.1"/>
    <property type="molecule type" value="Genomic_DNA"/>
</dbReference>
<name>A0A918LEL1_STRGD</name>
<protein>
    <submittedName>
        <fullName evidence="2">Uncharacterized protein</fullName>
    </submittedName>
</protein>
<evidence type="ECO:0000256" key="1">
    <source>
        <dbReference type="SAM" id="MobiDB-lite"/>
    </source>
</evidence>
<gene>
    <name evidence="2" type="ORF">GCM10010238_29480</name>
</gene>
<feature type="region of interest" description="Disordered" evidence="1">
    <location>
        <begin position="1"/>
        <end position="88"/>
    </location>
</feature>
<comment type="caution">
    <text evidence="2">The sequence shown here is derived from an EMBL/GenBank/DDBJ whole genome shotgun (WGS) entry which is preliminary data.</text>
</comment>
<dbReference type="AlphaFoldDB" id="A0A918LEL1"/>
<proteinExistence type="predicted"/>
<evidence type="ECO:0000313" key="2">
    <source>
        <dbReference type="EMBL" id="GGS38106.1"/>
    </source>
</evidence>
<keyword evidence="3" id="KW-1185">Reference proteome</keyword>
<accession>A0A918LEL1</accession>
<organism evidence="2 3">
    <name type="scientific">Streptomyces griseoviridis</name>
    <dbReference type="NCBI Taxonomy" id="45398"/>
    <lineage>
        <taxon>Bacteria</taxon>
        <taxon>Bacillati</taxon>
        <taxon>Actinomycetota</taxon>
        <taxon>Actinomycetes</taxon>
        <taxon>Kitasatosporales</taxon>
        <taxon>Streptomycetaceae</taxon>
        <taxon>Streptomyces</taxon>
    </lineage>
</organism>
<dbReference type="Proteomes" id="UP000653493">
    <property type="component" value="Unassembled WGS sequence"/>
</dbReference>
<sequence length="88" mass="9190">MDEDDRRPRRITQLGDAQLDLTAPHTANPRTLEARPIGTAGTADPVGPIDSAGPASPLRTTSPAGHIRHVSSVRHPPVLPSAAESPSC</sequence>